<proteinExistence type="predicted"/>
<feature type="domain" description="NAD-dependent epimerase/dehydratase" evidence="2">
    <location>
        <begin position="3"/>
        <end position="212"/>
    </location>
</feature>
<dbReference type="RefSeq" id="WP_086077611.1">
    <property type="nucleotide sequence ID" value="NZ_CP021111.1"/>
</dbReference>
<sequence length="439" mass="46083">MKILITGASGFIGSRIAAALLAQGHDLVCPLRPGSRGVLHPCASVVPVDFASALRDDDWMPSLAGVDVVINTVGIFRERETPGQDFATVHVRAPAALFRAARMAGVRGIIQFSALGADARAATAYHRSKREADDALRALALPAAIVQPSLVYGPGGTSARLFNGLAALPLLALPGGGTQMIQPVHVDDVVEGVAALVQRLTQAPPPQAVTIAFCGPDAISLKAYLAALRAGLGLAGAQFVLPLPRGAAKAAATVAGMLPGSLLDPDSLAMLERGNTADPGPFTDLLGHAPRPAAQFIPSTDAAAARAQVTLGMTLPLLRGAVAFVWLWTAAVSLGLYPISNSLDLLRRTGMPEALALPALYGAALLDLCFGVLTLAWRGTRRRWLWLAQMALILGYTLIITVRLPEFWLHPYGPLSKNVPMLAVLVLLYLCEPSGKKER</sequence>
<dbReference type="InterPro" id="IPR025695">
    <property type="entry name" value="DoxX-like"/>
</dbReference>
<evidence type="ECO:0000259" key="2">
    <source>
        <dbReference type="Pfam" id="PF01370"/>
    </source>
</evidence>
<organism evidence="3 4">
    <name type="scientific">Bordetella genomosp. 13</name>
    <dbReference type="NCBI Taxonomy" id="463040"/>
    <lineage>
        <taxon>Bacteria</taxon>
        <taxon>Pseudomonadati</taxon>
        <taxon>Pseudomonadota</taxon>
        <taxon>Betaproteobacteria</taxon>
        <taxon>Burkholderiales</taxon>
        <taxon>Alcaligenaceae</taxon>
        <taxon>Bordetella</taxon>
    </lineage>
</organism>
<dbReference type="AlphaFoldDB" id="A0A1W6Z8V8"/>
<feature type="transmembrane region" description="Helical" evidence="1">
    <location>
        <begin position="359"/>
        <end position="377"/>
    </location>
</feature>
<dbReference type="InterPro" id="IPR051207">
    <property type="entry name" value="ComplexI_NDUFA9_subunit"/>
</dbReference>
<keyword evidence="1" id="KW-0812">Transmembrane</keyword>
<accession>A0A1W6Z8V8</accession>
<evidence type="ECO:0000256" key="1">
    <source>
        <dbReference type="SAM" id="Phobius"/>
    </source>
</evidence>
<dbReference type="PANTHER" id="PTHR12126">
    <property type="entry name" value="NADH-UBIQUINONE OXIDOREDUCTASE 39 KDA SUBUNIT-RELATED"/>
    <property type="match status" value="1"/>
</dbReference>
<dbReference type="Proteomes" id="UP000194161">
    <property type="component" value="Chromosome"/>
</dbReference>
<dbReference type="GO" id="GO:0044877">
    <property type="term" value="F:protein-containing complex binding"/>
    <property type="evidence" value="ECO:0007669"/>
    <property type="project" value="TreeGrafter"/>
</dbReference>
<dbReference type="EMBL" id="CP021111">
    <property type="protein sequence ID" value="ARP93838.1"/>
    <property type="molecule type" value="Genomic_DNA"/>
</dbReference>
<protein>
    <recommendedName>
        <fullName evidence="2">NAD-dependent epimerase/dehydratase domain-containing protein</fullName>
    </recommendedName>
</protein>
<dbReference type="KEGG" id="bgm:CAL15_05220"/>
<dbReference type="Pfam" id="PF13781">
    <property type="entry name" value="DoxX_3"/>
    <property type="match status" value="1"/>
</dbReference>
<name>A0A1W6Z8V8_9BORD</name>
<dbReference type="PANTHER" id="PTHR12126:SF11">
    <property type="entry name" value="NADH DEHYDROGENASE [UBIQUINONE] 1 ALPHA SUBCOMPLEX SUBUNIT 9, MITOCHONDRIAL"/>
    <property type="match status" value="1"/>
</dbReference>
<feature type="transmembrane region" description="Helical" evidence="1">
    <location>
        <begin position="384"/>
        <end position="402"/>
    </location>
</feature>
<dbReference type="OrthoDB" id="5292533at2"/>
<keyword evidence="4" id="KW-1185">Reference proteome</keyword>
<dbReference type="STRING" id="463040.CAL15_05220"/>
<dbReference type="Gene3D" id="3.40.50.720">
    <property type="entry name" value="NAD(P)-binding Rossmann-like Domain"/>
    <property type="match status" value="1"/>
</dbReference>
<dbReference type="InterPro" id="IPR036291">
    <property type="entry name" value="NAD(P)-bd_dom_sf"/>
</dbReference>
<reference evidence="3 4" key="1">
    <citation type="submission" date="2017-05" db="EMBL/GenBank/DDBJ databases">
        <title>Complete and WGS of Bordetella genogroups.</title>
        <authorList>
            <person name="Spilker T."/>
            <person name="LiPuma J."/>
        </authorList>
    </citation>
    <scope>NUCLEOTIDE SEQUENCE [LARGE SCALE GENOMIC DNA]</scope>
    <source>
        <strain evidence="3 4">AU7206</strain>
    </source>
</reference>
<evidence type="ECO:0000313" key="3">
    <source>
        <dbReference type="EMBL" id="ARP93838.1"/>
    </source>
</evidence>
<evidence type="ECO:0000313" key="4">
    <source>
        <dbReference type="Proteomes" id="UP000194161"/>
    </source>
</evidence>
<feature type="transmembrane region" description="Helical" evidence="1">
    <location>
        <begin position="317"/>
        <end position="339"/>
    </location>
</feature>
<gene>
    <name evidence="3" type="ORF">CAL15_05220</name>
</gene>
<dbReference type="SUPFAM" id="SSF51735">
    <property type="entry name" value="NAD(P)-binding Rossmann-fold domains"/>
    <property type="match status" value="1"/>
</dbReference>
<keyword evidence="1" id="KW-0472">Membrane</keyword>
<dbReference type="InterPro" id="IPR001509">
    <property type="entry name" value="Epimerase_deHydtase"/>
</dbReference>
<dbReference type="Pfam" id="PF01370">
    <property type="entry name" value="Epimerase"/>
    <property type="match status" value="1"/>
</dbReference>
<keyword evidence="1" id="KW-1133">Transmembrane helix</keyword>